<protein>
    <submittedName>
        <fullName evidence="1">Uncharacterized protein</fullName>
    </submittedName>
</protein>
<gene>
    <name evidence="1" type="ORF">K435DRAFT_598785</name>
</gene>
<feature type="non-terminal residue" evidence="1">
    <location>
        <position position="1"/>
    </location>
</feature>
<reference evidence="1 2" key="1">
    <citation type="journal article" date="2019" name="Nat. Ecol. Evol.">
        <title>Megaphylogeny resolves global patterns of mushroom evolution.</title>
        <authorList>
            <person name="Varga T."/>
            <person name="Krizsan K."/>
            <person name="Foldi C."/>
            <person name="Dima B."/>
            <person name="Sanchez-Garcia M."/>
            <person name="Sanchez-Ramirez S."/>
            <person name="Szollosi G.J."/>
            <person name="Szarkandi J.G."/>
            <person name="Papp V."/>
            <person name="Albert L."/>
            <person name="Andreopoulos W."/>
            <person name="Angelini C."/>
            <person name="Antonin V."/>
            <person name="Barry K.W."/>
            <person name="Bougher N.L."/>
            <person name="Buchanan P."/>
            <person name="Buyck B."/>
            <person name="Bense V."/>
            <person name="Catcheside P."/>
            <person name="Chovatia M."/>
            <person name="Cooper J."/>
            <person name="Damon W."/>
            <person name="Desjardin D."/>
            <person name="Finy P."/>
            <person name="Geml J."/>
            <person name="Haridas S."/>
            <person name="Hughes K."/>
            <person name="Justo A."/>
            <person name="Karasinski D."/>
            <person name="Kautmanova I."/>
            <person name="Kiss B."/>
            <person name="Kocsube S."/>
            <person name="Kotiranta H."/>
            <person name="LaButti K.M."/>
            <person name="Lechner B.E."/>
            <person name="Liimatainen K."/>
            <person name="Lipzen A."/>
            <person name="Lukacs Z."/>
            <person name="Mihaltcheva S."/>
            <person name="Morgado L.N."/>
            <person name="Niskanen T."/>
            <person name="Noordeloos M.E."/>
            <person name="Ohm R.A."/>
            <person name="Ortiz-Santana B."/>
            <person name="Ovrebo C."/>
            <person name="Racz N."/>
            <person name="Riley R."/>
            <person name="Savchenko A."/>
            <person name="Shiryaev A."/>
            <person name="Soop K."/>
            <person name="Spirin V."/>
            <person name="Szebenyi C."/>
            <person name="Tomsovsky M."/>
            <person name="Tulloss R.E."/>
            <person name="Uehling J."/>
            <person name="Grigoriev I.V."/>
            <person name="Vagvolgyi C."/>
            <person name="Papp T."/>
            <person name="Martin F.M."/>
            <person name="Miettinen O."/>
            <person name="Hibbett D.S."/>
            <person name="Nagy L.G."/>
        </authorList>
    </citation>
    <scope>NUCLEOTIDE SEQUENCE [LARGE SCALE GENOMIC DNA]</scope>
    <source>
        <strain evidence="1 2">CBS 962.96</strain>
    </source>
</reference>
<feature type="non-terminal residue" evidence="1">
    <location>
        <position position="98"/>
    </location>
</feature>
<evidence type="ECO:0000313" key="2">
    <source>
        <dbReference type="Proteomes" id="UP000297245"/>
    </source>
</evidence>
<proteinExistence type="predicted"/>
<dbReference type="EMBL" id="ML179632">
    <property type="protein sequence ID" value="THU83950.1"/>
    <property type="molecule type" value="Genomic_DNA"/>
</dbReference>
<accession>A0A4S8L659</accession>
<organism evidence="1 2">
    <name type="scientific">Dendrothele bispora (strain CBS 962.96)</name>
    <dbReference type="NCBI Taxonomy" id="1314807"/>
    <lineage>
        <taxon>Eukaryota</taxon>
        <taxon>Fungi</taxon>
        <taxon>Dikarya</taxon>
        <taxon>Basidiomycota</taxon>
        <taxon>Agaricomycotina</taxon>
        <taxon>Agaricomycetes</taxon>
        <taxon>Agaricomycetidae</taxon>
        <taxon>Agaricales</taxon>
        <taxon>Agaricales incertae sedis</taxon>
        <taxon>Dendrothele</taxon>
    </lineage>
</organism>
<dbReference type="AlphaFoldDB" id="A0A4S8L659"/>
<evidence type="ECO:0000313" key="1">
    <source>
        <dbReference type="EMBL" id="THU83950.1"/>
    </source>
</evidence>
<dbReference type="OrthoDB" id="2686745at2759"/>
<name>A0A4S8L659_DENBC</name>
<sequence length="98" mass="11423">KIPKPDGEVGRPGRGGYNLKDALGLGDKQYRAVYKYITQLCQENLDLNVAYTLQDIDDLDLVRYEAQLEYPFLSNYSEEWATNDFIRRILKYRKSALK</sequence>
<keyword evidence="2" id="KW-1185">Reference proteome</keyword>
<dbReference type="Proteomes" id="UP000297245">
    <property type="component" value="Unassembled WGS sequence"/>
</dbReference>